<name>A0AAD9PDW2_RIDPI</name>
<dbReference type="PANTHER" id="PTHR13505">
    <property type="entry name" value="TRANSMEMBRANE PROTEIN 208"/>
    <property type="match status" value="1"/>
</dbReference>
<keyword evidence="7 8" id="KW-0472">Membrane</keyword>
<dbReference type="PANTHER" id="PTHR13505:SF7">
    <property type="entry name" value="TRANSMEMBRANE PROTEIN 208"/>
    <property type="match status" value="1"/>
</dbReference>
<accession>A0AAD9PDW2</accession>
<comment type="similarity">
    <text evidence="2">Belongs to the TMEM208 family.</text>
</comment>
<evidence type="ECO:0000313" key="10">
    <source>
        <dbReference type="Proteomes" id="UP001209878"/>
    </source>
</evidence>
<evidence type="ECO:0000313" key="9">
    <source>
        <dbReference type="EMBL" id="KAK2193051.1"/>
    </source>
</evidence>
<dbReference type="GO" id="GO:0005773">
    <property type="term" value="C:vacuole"/>
    <property type="evidence" value="ECO:0007669"/>
    <property type="project" value="GOC"/>
</dbReference>
<evidence type="ECO:0000256" key="7">
    <source>
        <dbReference type="ARBA" id="ARBA00023136"/>
    </source>
</evidence>
<proteinExistence type="inferred from homology"/>
<feature type="transmembrane region" description="Helical" evidence="8">
    <location>
        <begin position="53"/>
        <end position="74"/>
    </location>
</feature>
<keyword evidence="6 8" id="KW-1133">Transmembrane helix</keyword>
<comment type="subcellular location">
    <subcellularLocation>
        <location evidence="1">Endoplasmic reticulum membrane</location>
        <topology evidence="1">Multi-pass membrane protein</topology>
    </subcellularLocation>
</comment>
<keyword evidence="4 8" id="KW-0812">Transmembrane</keyword>
<evidence type="ECO:0000256" key="8">
    <source>
        <dbReference type="SAM" id="Phobius"/>
    </source>
</evidence>
<dbReference type="Pfam" id="PF05620">
    <property type="entry name" value="TMEM208_SND2"/>
    <property type="match status" value="1"/>
</dbReference>
<evidence type="ECO:0000256" key="5">
    <source>
        <dbReference type="ARBA" id="ARBA00022824"/>
    </source>
</evidence>
<dbReference type="Proteomes" id="UP001209878">
    <property type="component" value="Unassembled WGS sequence"/>
</dbReference>
<gene>
    <name evidence="9" type="ORF">NP493_18g11021</name>
</gene>
<keyword evidence="5" id="KW-0256">Endoplasmic reticulum</keyword>
<evidence type="ECO:0000256" key="1">
    <source>
        <dbReference type="ARBA" id="ARBA00004477"/>
    </source>
</evidence>
<evidence type="ECO:0000256" key="6">
    <source>
        <dbReference type="ARBA" id="ARBA00022989"/>
    </source>
</evidence>
<sequence length="116" mass="13420">MILNILTTGIYLGSYKFMSYMSRATFDPTTGSLLDAGTDLNMEHGMAEHLKDMILLTAIVHVLTLSTNYFWFLLLLAPSRAFYMLWVNIIAPWVFAEPPEVDEKKTKKAERRMKRR</sequence>
<evidence type="ECO:0000256" key="4">
    <source>
        <dbReference type="ARBA" id="ARBA00022692"/>
    </source>
</evidence>
<dbReference type="GO" id="GO:0005789">
    <property type="term" value="C:endoplasmic reticulum membrane"/>
    <property type="evidence" value="ECO:0007669"/>
    <property type="project" value="UniProtKB-SubCell"/>
</dbReference>
<comment type="caution">
    <text evidence="9">The sequence shown here is derived from an EMBL/GenBank/DDBJ whole genome shotgun (WGS) entry which is preliminary data.</text>
</comment>
<keyword evidence="10" id="KW-1185">Reference proteome</keyword>
<organism evidence="9 10">
    <name type="scientific">Ridgeia piscesae</name>
    <name type="common">Tubeworm</name>
    <dbReference type="NCBI Taxonomy" id="27915"/>
    <lineage>
        <taxon>Eukaryota</taxon>
        <taxon>Metazoa</taxon>
        <taxon>Spiralia</taxon>
        <taxon>Lophotrochozoa</taxon>
        <taxon>Annelida</taxon>
        <taxon>Polychaeta</taxon>
        <taxon>Sedentaria</taxon>
        <taxon>Canalipalpata</taxon>
        <taxon>Sabellida</taxon>
        <taxon>Siboglinidae</taxon>
        <taxon>Ridgeia</taxon>
    </lineage>
</organism>
<reference evidence="9" key="1">
    <citation type="journal article" date="2023" name="Mol. Biol. Evol.">
        <title>Third-Generation Sequencing Reveals the Adaptive Role of the Epigenome in Three Deep-Sea Polychaetes.</title>
        <authorList>
            <person name="Perez M."/>
            <person name="Aroh O."/>
            <person name="Sun Y."/>
            <person name="Lan Y."/>
            <person name="Juniper S.K."/>
            <person name="Young C.R."/>
            <person name="Angers B."/>
            <person name="Qian P.Y."/>
        </authorList>
    </citation>
    <scope>NUCLEOTIDE SEQUENCE</scope>
    <source>
        <strain evidence="9">R07B-5</strain>
    </source>
</reference>
<dbReference type="AlphaFoldDB" id="A0AAD9PDW2"/>
<dbReference type="GO" id="GO:0006624">
    <property type="term" value="P:vacuolar protein processing"/>
    <property type="evidence" value="ECO:0007669"/>
    <property type="project" value="TreeGrafter"/>
</dbReference>
<dbReference type="EMBL" id="JAODUO010000018">
    <property type="protein sequence ID" value="KAK2193051.1"/>
    <property type="molecule type" value="Genomic_DNA"/>
</dbReference>
<dbReference type="InterPro" id="IPR008506">
    <property type="entry name" value="SND2/TMEM208"/>
</dbReference>
<protein>
    <recommendedName>
        <fullName evidence="3">Transmembrane protein 208</fullName>
    </recommendedName>
</protein>
<evidence type="ECO:0000256" key="3">
    <source>
        <dbReference type="ARBA" id="ARBA00015033"/>
    </source>
</evidence>
<evidence type="ECO:0000256" key="2">
    <source>
        <dbReference type="ARBA" id="ARBA00009950"/>
    </source>
</evidence>